<feature type="transmembrane region" description="Helical" evidence="2">
    <location>
        <begin position="148"/>
        <end position="168"/>
    </location>
</feature>
<dbReference type="InterPro" id="IPR038750">
    <property type="entry name" value="YczE/YyaS-like"/>
</dbReference>
<feature type="transmembrane region" description="Helical" evidence="2">
    <location>
        <begin position="49"/>
        <end position="67"/>
    </location>
</feature>
<feature type="transmembrane region" description="Helical" evidence="2">
    <location>
        <begin position="118"/>
        <end position="136"/>
    </location>
</feature>
<sequence>MEKKANRAQTRSMRSTTTVPARPRATVRPGLADLGPIEQLRAGRLGRRLVQLTVGLALFGVSVALMVDAGLGAMPWDVLHVGVAGNGPLSVGQVIVIASFVVLLLWIPLREKPGLGTFANAVLVGVTADLTLRVLPASNDLLWRVPEMLLGIVLCAAAGALYIGSQLGRGPRDGLMTGLNRRTGLSLRLVRTGLEVTVVVLGLLLGGVAGVGTVLYALAIGPLTQLMLPRATVELPPPDRTARPA</sequence>
<dbReference type="EMBL" id="CP075371">
    <property type="protein sequence ID" value="QVT78919.1"/>
    <property type="molecule type" value="Genomic_DNA"/>
</dbReference>
<keyword evidence="2" id="KW-0472">Membrane</keyword>
<feature type="compositionally biased region" description="Polar residues" evidence="1">
    <location>
        <begin position="7"/>
        <end position="19"/>
    </location>
</feature>
<name>A0ABX8EF58_9ACTN</name>
<dbReference type="PANTHER" id="PTHR40078:SF1">
    <property type="entry name" value="INTEGRAL MEMBRANE PROTEIN"/>
    <property type="match status" value="1"/>
</dbReference>
<keyword evidence="2" id="KW-1133">Transmembrane helix</keyword>
<dbReference type="Proteomes" id="UP000679307">
    <property type="component" value="Chromosome"/>
</dbReference>
<reference evidence="3 4" key="1">
    <citation type="submission" date="2021-05" db="EMBL/GenBank/DDBJ databases">
        <title>Complete genome of Nocardioides aquaticus KCTC 9944T isolated from meromictic and hypersaline Ekho Lake, Antarctica.</title>
        <authorList>
            <person name="Hwang K."/>
            <person name="Kim K.M."/>
            <person name="Choe H."/>
        </authorList>
    </citation>
    <scope>NUCLEOTIDE SEQUENCE [LARGE SCALE GENOMIC DNA]</scope>
    <source>
        <strain evidence="3 4">KCTC 9944</strain>
    </source>
</reference>
<dbReference type="Pfam" id="PF19700">
    <property type="entry name" value="DUF6198"/>
    <property type="match status" value="1"/>
</dbReference>
<keyword evidence="2" id="KW-0812">Transmembrane</keyword>
<evidence type="ECO:0000256" key="1">
    <source>
        <dbReference type="SAM" id="MobiDB-lite"/>
    </source>
</evidence>
<feature type="transmembrane region" description="Helical" evidence="2">
    <location>
        <begin position="189"/>
        <end position="219"/>
    </location>
</feature>
<gene>
    <name evidence="3" type="ORF">ENKNEFLB_01297</name>
</gene>
<evidence type="ECO:0008006" key="5">
    <source>
        <dbReference type="Google" id="ProtNLM"/>
    </source>
</evidence>
<feature type="transmembrane region" description="Helical" evidence="2">
    <location>
        <begin position="87"/>
        <end position="106"/>
    </location>
</feature>
<proteinExistence type="predicted"/>
<evidence type="ECO:0000313" key="3">
    <source>
        <dbReference type="EMBL" id="QVT78919.1"/>
    </source>
</evidence>
<dbReference type="PANTHER" id="PTHR40078">
    <property type="entry name" value="INTEGRAL MEMBRANE PROTEIN-RELATED"/>
    <property type="match status" value="1"/>
</dbReference>
<keyword evidence="4" id="KW-1185">Reference proteome</keyword>
<feature type="region of interest" description="Disordered" evidence="1">
    <location>
        <begin position="1"/>
        <end position="24"/>
    </location>
</feature>
<evidence type="ECO:0000313" key="4">
    <source>
        <dbReference type="Proteomes" id="UP000679307"/>
    </source>
</evidence>
<evidence type="ECO:0000256" key="2">
    <source>
        <dbReference type="SAM" id="Phobius"/>
    </source>
</evidence>
<accession>A0ABX8EF58</accession>
<organism evidence="3 4">
    <name type="scientific">Nocardioides aquaticus</name>
    <dbReference type="NCBI Taxonomy" id="160826"/>
    <lineage>
        <taxon>Bacteria</taxon>
        <taxon>Bacillati</taxon>
        <taxon>Actinomycetota</taxon>
        <taxon>Actinomycetes</taxon>
        <taxon>Propionibacteriales</taxon>
        <taxon>Nocardioidaceae</taxon>
        <taxon>Nocardioides</taxon>
    </lineage>
</organism>
<protein>
    <recommendedName>
        <fullName evidence="5">Membrane protein YczE</fullName>
    </recommendedName>
</protein>